<gene>
    <name evidence="1" type="ORF">AYI70_g8578</name>
</gene>
<proteinExistence type="predicted"/>
<name>A0A1R1XFA5_9FUNG</name>
<dbReference type="OrthoDB" id="10031156at2759"/>
<protein>
    <submittedName>
        <fullName evidence="1">Uncharacterized protein</fullName>
    </submittedName>
</protein>
<reference evidence="1 2" key="1">
    <citation type="submission" date="2017-01" db="EMBL/GenBank/DDBJ databases">
        <authorList>
            <person name="Mah S.A."/>
            <person name="Swanson W.J."/>
            <person name="Moy G.W."/>
            <person name="Vacquier V.D."/>
        </authorList>
    </citation>
    <scope>NUCLEOTIDE SEQUENCE [LARGE SCALE GENOMIC DNA]</scope>
    <source>
        <strain evidence="1 2">GSMNP</strain>
    </source>
</reference>
<dbReference type="AlphaFoldDB" id="A0A1R1XFA5"/>
<dbReference type="Proteomes" id="UP000187283">
    <property type="component" value="Unassembled WGS sequence"/>
</dbReference>
<accession>A0A1R1XFA5</accession>
<sequence>MVLGFPILDEMWSSKGEILGVKMGPSESEIIGKIRDFTFQNTEHTFQGFSFLHSVRHIFSRQNLEFVPIFGEDGISISKCNSPGILFIVWKIKAPLYSKYKTDCPFLSYLFE</sequence>
<comment type="caution">
    <text evidence="1">The sequence shown here is derived from an EMBL/GenBank/DDBJ whole genome shotgun (WGS) entry which is preliminary data.</text>
</comment>
<keyword evidence="2" id="KW-1185">Reference proteome</keyword>
<evidence type="ECO:0000313" key="2">
    <source>
        <dbReference type="Proteomes" id="UP000187283"/>
    </source>
</evidence>
<dbReference type="EMBL" id="LSSN01003546">
    <property type="protein sequence ID" value="OMJ13312.1"/>
    <property type="molecule type" value="Genomic_DNA"/>
</dbReference>
<organism evidence="1 2">
    <name type="scientific">Smittium culicis</name>
    <dbReference type="NCBI Taxonomy" id="133412"/>
    <lineage>
        <taxon>Eukaryota</taxon>
        <taxon>Fungi</taxon>
        <taxon>Fungi incertae sedis</taxon>
        <taxon>Zoopagomycota</taxon>
        <taxon>Kickxellomycotina</taxon>
        <taxon>Harpellomycetes</taxon>
        <taxon>Harpellales</taxon>
        <taxon>Legeriomycetaceae</taxon>
        <taxon>Smittium</taxon>
    </lineage>
</organism>
<evidence type="ECO:0000313" key="1">
    <source>
        <dbReference type="EMBL" id="OMJ13312.1"/>
    </source>
</evidence>